<keyword evidence="3" id="KW-1185">Reference proteome</keyword>
<keyword evidence="1" id="KW-0732">Signal</keyword>
<gene>
    <name evidence="2" type="ORF">AVEN_246129_1</name>
</gene>
<name>A0A4Y2JVQ9_ARAVE</name>
<dbReference type="Proteomes" id="UP000499080">
    <property type="component" value="Unassembled WGS sequence"/>
</dbReference>
<proteinExistence type="predicted"/>
<evidence type="ECO:0000313" key="3">
    <source>
        <dbReference type="Proteomes" id="UP000499080"/>
    </source>
</evidence>
<dbReference type="OrthoDB" id="6412242at2759"/>
<dbReference type="EMBL" id="BGPR01111923">
    <property type="protein sequence ID" value="GBM93578.1"/>
    <property type="molecule type" value="Genomic_DNA"/>
</dbReference>
<feature type="chain" id="PRO_5021413918" description="Chitin-binding type-2 domain-containing protein" evidence="1">
    <location>
        <begin position="20"/>
        <end position="696"/>
    </location>
</feature>
<evidence type="ECO:0000313" key="2">
    <source>
        <dbReference type="EMBL" id="GBM93578.1"/>
    </source>
</evidence>
<evidence type="ECO:0000256" key="1">
    <source>
        <dbReference type="SAM" id="SignalP"/>
    </source>
</evidence>
<sequence length="696" mass="79989">MSRVFIVALLLLYFWYMFQLDTTPHLSQPSSPAPTIPSTKTFTHHFQKIGNVLQLNVDSVGKLTMQIPPTFTFQNNRLVSQDVCQNQPDGARILASGRVLYDYMRRDLFERPDRHTDFEPNSSRLLQHGDSFYFVCKNESIFRLHQCPPGQVFRDGQCSKIDACTGLPKGFLLPDPFDETAYYECQGVGLASLHQKCPTNHWFMFDACRPQDDDAYYCQFYNEPHLIDDTTFLKCDPDKRPRYFSCPPGTRLFDKVECESDACVGQQDGTKLPMELERNKPFKYIPGYLLCENEKVARHVLCDKTWDHYVSDKENLTHLPLVFDGNNCTFPKLCDNVQYIYADTIVPVFEFSRRVRNWEWADYYDRLSGYTCPSSEFKTAKKRVSLEPGTIINPKKFKPESACTSGVKTVPIAEHWDLFHNCDDGYQYKCSEGEYFDGFECKKSIENAHTFNGYPMFRLKPFSVDGWILPFQYGDPAQQVSCSAPEIEFNSVYNICSHPDCTRFPFLSQMKNFTIKLKHERSECAFDSVNRRIVKRDTAHQYLFWSQRLVPEAVPYMDVCTKGDTVESGHFILDATLYKTCEEAQPFVFCPSAQRKGIVQVGSFYACVPPSEAIVDASGTIEFEPNEIAEIRSAHSDSNQDLTSVRINQEPEQTIPVGQGIQVKEDQRITLTTNGPVKIIYRYRVTHPPNTAYRGK</sequence>
<dbReference type="AlphaFoldDB" id="A0A4Y2JVQ9"/>
<comment type="caution">
    <text evidence="2">The sequence shown here is derived from an EMBL/GenBank/DDBJ whole genome shotgun (WGS) entry which is preliminary data.</text>
</comment>
<feature type="signal peptide" evidence="1">
    <location>
        <begin position="1"/>
        <end position="19"/>
    </location>
</feature>
<protein>
    <recommendedName>
        <fullName evidence="4">Chitin-binding type-2 domain-containing protein</fullName>
    </recommendedName>
</protein>
<reference evidence="2 3" key="1">
    <citation type="journal article" date="2019" name="Sci. Rep.">
        <title>Orb-weaving spider Araneus ventricosus genome elucidates the spidroin gene catalogue.</title>
        <authorList>
            <person name="Kono N."/>
            <person name="Nakamura H."/>
            <person name="Ohtoshi R."/>
            <person name="Moran D.A.P."/>
            <person name="Shinohara A."/>
            <person name="Yoshida Y."/>
            <person name="Fujiwara M."/>
            <person name="Mori M."/>
            <person name="Tomita M."/>
            <person name="Arakawa K."/>
        </authorList>
    </citation>
    <scope>NUCLEOTIDE SEQUENCE [LARGE SCALE GENOMIC DNA]</scope>
</reference>
<evidence type="ECO:0008006" key="4">
    <source>
        <dbReference type="Google" id="ProtNLM"/>
    </source>
</evidence>
<accession>A0A4Y2JVQ9</accession>
<organism evidence="2 3">
    <name type="scientific">Araneus ventricosus</name>
    <name type="common">Orbweaver spider</name>
    <name type="synonym">Epeira ventricosa</name>
    <dbReference type="NCBI Taxonomy" id="182803"/>
    <lineage>
        <taxon>Eukaryota</taxon>
        <taxon>Metazoa</taxon>
        <taxon>Ecdysozoa</taxon>
        <taxon>Arthropoda</taxon>
        <taxon>Chelicerata</taxon>
        <taxon>Arachnida</taxon>
        <taxon>Araneae</taxon>
        <taxon>Araneomorphae</taxon>
        <taxon>Entelegynae</taxon>
        <taxon>Araneoidea</taxon>
        <taxon>Araneidae</taxon>
        <taxon>Araneus</taxon>
    </lineage>
</organism>